<feature type="transmembrane region" description="Helical" evidence="1">
    <location>
        <begin position="157"/>
        <end position="177"/>
    </location>
</feature>
<dbReference type="AlphaFoldDB" id="A0A1H1GWH1"/>
<comment type="caution">
    <text evidence="3">The sequence shown here is derived from an EMBL/GenBank/DDBJ whole genome shotgun (WGS) entry which is preliminary data.</text>
</comment>
<feature type="transmembrane region" description="Helical" evidence="1">
    <location>
        <begin position="40"/>
        <end position="60"/>
    </location>
</feature>
<dbReference type="Proteomes" id="UP000198740">
    <property type="component" value="Unassembled WGS sequence"/>
</dbReference>
<sequence>MNAAQTSIAVGVLLAIVATLGWALNFIAPYVTAGYSLYDLMAVRFLIAGVLGVMGVLLCRAQLRLLRPGQRYLAAALGALGCLGYGVCIAAGVIFGGPVMTPAFIGTVPVLLALMGNASTRTVPWRRLAAPLSCLTVGLLLSNISSFHQPSLDTRSWLAGLFFSLGAIALWLWFSVINQKQLTHLAAQATGLWTALMMVGTGVATLCLLPFIQVLGVFKLPTLGFGLSQAGPLYAWSLIIAVMSTLVGAWAWNAATRRLPMVLSGQLIALESLFATLLGLGFHGRWPTFMEAAGLGAVLIGVVMAIRIMLTSPRVAGSAGMKMIGDQSR</sequence>
<dbReference type="EMBL" id="VFES01000015">
    <property type="protein sequence ID" value="TWR63412.1"/>
    <property type="molecule type" value="Genomic_DNA"/>
</dbReference>
<keyword evidence="1" id="KW-1133">Transmembrane helix</keyword>
<reference evidence="2 4" key="1">
    <citation type="submission" date="2016-10" db="EMBL/GenBank/DDBJ databases">
        <authorList>
            <person name="Varghese N."/>
            <person name="Submissions S."/>
        </authorList>
    </citation>
    <scope>NUCLEOTIDE SEQUENCE [LARGE SCALE GENOMIC DNA]</scope>
    <source>
        <strain evidence="2 4">BS2976</strain>
    </source>
</reference>
<dbReference type="RefSeq" id="WP_090403593.1">
    <property type="nucleotide sequence ID" value="NZ_FNKM01000002.1"/>
</dbReference>
<organism evidence="3 5">
    <name type="scientific">Pseudomonas grimontii</name>
    <dbReference type="NCBI Taxonomy" id="129847"/>
    <lineage>
        <taxon>Bacteria</taxon>
        <taxon>Pseudomonadati</taxon>
        <taxon>Pseudomonadota</taxon>
        <taxon>Gammaproteobacteria</taxon>
        <taxon>Pseudomonadales</taxon>
        <taxon>Pseudomonadaceae</taxon>
        <taxon>Pseudomonas</taxon>
    </lineage>
</organism>
<feature type="transmembrane region" description="Helical" evidence="1">
    <location>
        <begin position="292"/>
        <end position="310"/>
    </location>
</feature>
<protein>
    <submittedName>
        <fullName evidence="3">DMT family transporter</fullName>
    </submittedName>
    <submittedName>
        <fullName evidence="2">Threonine/homoserine efflux transporter RhtA</fullName>
    </submittedName>
</protein>
<proteinExistence type="predicted"/>
<dbReference type="Proteomes" id="UP000317267">
    <property type="component" value="Unassembled WGS sequence"/>
</dbReference>
<feature type="transmembrane region" description="Helical" evidence="1">
    <location>
        <begin position="189"/>
        <end position="213"/>
    </location>
</feature>
<dbReference type="EMBL" id="FNKM01000002">
    <property type="protein sequence ID" value="SDR17517.1"/>
    <property type="molecule type" value="Genomic_DNA"/>
</dbReference>
<feature type="transmembrane region" description="Helical" evidence="1">
    <location>
        <begin position="128"/>
        <end position="145"/>
    </location>
</feature>
<name>A0A1H1GWH1_9PSED</name>
<evidence type="ECO:0000256" key="1">
    <source>
        <dbReference type="SAM" id="Phobius"/>
    </source>
</evidence>
<feature type="transmembrane region" description="Helical" evidence="1">
    <location>
        <begin position="99"/>
        <end position="116"/>
    </location>
</feature>
<evidence type="ECO:0000313" key="2">
    <source>
        <dbReference type="EMBL" id="SDR17517.1"/>
    </source>
</evidence>
<dbReference type="OrthoDB" id="7216522at2"/>
<evidence type="ECO:0000313" key="3">
    <source>
        <dbReference type="EMBL" id="TWR63412.1"/>
    </source>
</evidence>
<evidence type="ECO:0000313" key="5">
    <source>
        <dbReference type="Proteomes" id="UP000317267"/>
    </source>
</evidence>
<evidence type="ECO:0000313" key="4">
    <source>
        <dbReference type="Proteomes" id="UP000198740"/>
    </source>
</evidence>
<reference evidence="3 5" key="2">
    <citation type="submission" date="2019-06" db="EMBL/GenBank/DDBJ databases">
        <title>Pseudomonas bimorpha sp. nov. isolated from bovine raw milk and skim milk concentrate.</title>
        <authorList>
            <person name="Hofmann K."/>
            <person name="Huptas C."/>
            <person name="Doll E."/>
            <person name="Scherer S."/>
            <person name="Wenning M."/>
        </authorList>
    </citation>
    <scope>NUCLEOTIDE SEQUENCE [LARGE SCALE GENOMIC DNA]</scope>
    <source>
        <strain evidence="3 5">DSM 17515</strain>
    </source>
</reference>
<gene>
    <name evidence="3" type="ORF">FIV39_21960</name>
    <name evidence="2" type="ORF">SAMN04490186_3787</name>
</gene>
<keyword evidence="1" id="KW-0812">Transmembrane</keyword>
<accession>A0A1H1GWH1</accession>
<feature type="transmembrane region" description="Helical" evidence="1">
    <location>
        <begin position="72"/>
        <end position="93"/>
    </location>
</feature>
<feature type="transmembrane region" description="Helical" evidence="1">
    <location>
        <begin position="267"/>
        <end position="286"/>
    </location>
</feature>
<feature type="transmembrane region" description="Helical" evidence="1">
    <location>
        <begin position="7"/>
        <end position="28"/>
    </location>
</feature>
<keyword evidence="4" id="KW-1185">Reference proteome</keyword>
<keyword evidence="1" id="KW-0472">Membrane</keyword>
<feature type="transmembrane region" description="Helical" evidence="1">
    <location>
        <begin position="233"/>
        <end position="255"/>
    </location>
</feature>